<dbReference type="Gene3D" id="2.40.100.10">
    <property type="entry name" value="Cyclophilin-like"/>
    <property type="match status" value="1"/>
</dbReference>
<proteinExistence type="inferred from homology"/>
<dbReference type="InterPro" id="IPR024936">
    <property type="entry name" value="Cyclophilin-type_PPIase"/>
</dbReference>
<keyword evidence="5" id="KW-0677">Repeat</keyword>
<evidence type="ECO:0000313" key="11">
    <source>
        <dbReference type="Proteomes" id="UP000240535"/>
    </source>
</evidence>
<dbReference type="GO" id="GO:0003755">
    <property type="term" value="F:peptidyl-prolyl cis-trans isomerase activity"/>
    <property type="evidence" value="ECO:0007669"/>
    <property type="project" value="UniProtKB-UniRule"/>
</dbReference>
<comment type="catalytic activity">
    <reaction evidence="1 8">
        <text>[protein]-peptidylproline (omega=180) = [protein]-peptidylproline (omega=0)</text>
        <dbReference type="Rhea" id="RHEA:16237"/>
        <dbReference type="Rhea" id="RHEA-COMP:10747"/>
        <dbReference type="Rhea" id="RHEA-COMP:10748"/>
        <dbReference type="ChEBI" id="CHEBI:83833"/>
        <dbReference type="ChEBI" id="CHEBI:83834"/>
        <dbReference type="EC" id="5.2.1.8"/>
    </reaction>
</comment>
<evidence type="ECO:0000256" key="3">
    <source>
        <dbReference type="ARBA" id="ARBA00007365"/>
    </source>
</evidence>
<feature type="domain" description="PPIase cyclophilin-type" evidence="9">
    <location>
        <begin position="16"/>
        <end position="170"/>
    </location>
</feature>
<reference evidence="11" key="1">
    <citation type="submission" date="2017-10" db="EMBL/GenBank/DDBJ databases">
        <title>Campylobacter species from seals.</title>
        <authorList>
            <person name="Gilbert M.J."/>
            <person name="Zomer A.L."/>
            <person name="Timmerman A.J."/>
            <person name="Duim B."/>
            <person name="Wagenaar J.A."/>
        </authorList>
    </citation>
    <scope>NUCLEOTIDE SEQUENCE [LARGE SCALE GENOMIC DNA]</scope>
    <source>
        <strain evidence="11">17S00004-5</strain>
    </source>
</reference>
<dbReference type="Proteomes" id="UP000240535">
    <property type="component" value="Unassembled WGS sequence"/>
</dbReference>
<dbReference type="InterPro" id="IPR029000">
    <property type="entry name" value="Cyclophilin-like_dom_sf"/>
</dbReference>
<comment type="caution">
    <text evidence="10">The sequence shown here is derived from an EMBL/GenBank/DDBJ whole genome shotgun (WGS) entry which is preliminary data.</text>
</comment>
<dbReference type="InterPro" id="IPR020892">
    <property type="entry name" value="Cyclophilin-type_PPIase_CS"/>
</dbReference>
<dbReference type="EC" id="5.2.1.8" evidence="8"/>
<dbReference type="PROSITE" id="PS00170">
    <property type="entry name" value="CSA_PPIASE_1"/>
    <property type="match status" value="1"/>
</dbReference>
<protein>
    <recommendedName>
        <fullName evidence="8">Peptidyl-prolyl cis-trans isomerase</fullName>
        <shortName evidence="8">PPIase</shortName>
        <ecNumber evidence="8">5.2.1.8</ecNumber>
    </recommendedName>
</protein>
<evidence type="ECO:0000256" key="4">
    <source>
        <dbReference type="ARBA" id="ARBA00022574"/>
    </source>
</evidence>
<dbReference type="PRINTS" id="PR00153">
    <property type="entry name" value="CSAPPISMRASE"/>
</dbReference>
<dbReference type="PANTHER" id="PTHR45625">
    <property type="entry name" value="PEPTIDYL-PROLYL CIS-TRANS ISOMERASE-RELATED"/>
    <property type="match status" value="1"/>
</dbReference>
<dbReference type="OrthoDB" id="9807797at2"/>
<keyword evidence="4" id="KW-0853">WD repeat</keyword>
<dbReference type="InterPro" id="IPR002130">
    <property type="entry name" value="Cyclophilin-type_PPIase_dom"/>
</dbReference>
<evidence type="ECO:0000256" key="1">
    <source>
        <dbReference type="ARBA" id="ARBA00000971"/>
    </source>
</evidence>
<keyword evidence="6 8" id="KW-0697">Rotamase</keyword>
<evidence type="ECO:0000256" key="8">
    <source>
        <dbReference type="RuleBase" id="RU363019"/>
    </source>
</evidence>
<dbReference type="PIRSF" id="PIRSF001467">
    <property type="entry name" value="Peptidylpro_ismrse"/>
    <property type="match status" value="1"/>
</dbReference>
<dbReference type="FunFam" id="2.40.100.10:FF:000003">
    <property type="entry name" value="Peptidylprolyl isomerase domain and WD repeat-containing 1"/>
    <property type="match status" value="1"/>
</dbReference>
<comment type="similarity">
    <text evidence="3 8">Belongs to the cyclophilin-type PPIase family.</text>
</comment>
<keyword evidence="7 8" id="KW-0413">Isomerase</keyword>
<accession>A0A2P8R1B5</accession>
<dbReference type="EMBL" id="PDHH01000003">
    <property type="protein sequence ID" value="PSM52293.1"/>
    <property type="molecule type" value="Genomic_DNA"/>
</dbReference>
<evidence type="ECO:0000256" key="7">
    <source>
        <dbReference type="ARBA" id="ARBA00023235"/>
    </source>
</evidence>
<sequence>MKKIFFIILFLFSTLFANRVILETSEGNITLSLFPEVAPKAVENFQTHIKNGYYDGLIFHRVIKGFMMQGGDPTGTSRNGNSIWNKDFEDEFMEGVEFDKAGVLAMANAGPNTNGSQFFITFDKTPWLNGYHTIFGEVVDGFDVLKKIETSPTNKYDRPIEDIKIIKAIFQELVN</sequence>
<evidence type="ECO:0000256" key="5">
    <source>
        <dbReference type="ARBA" id="ARBA00022737"/>
    </source>
</evidence>
<dbReference type="PANTHER" id="PTHR45625:SF4">
    <property type="entry name" value="PEPTIDYLPROLYL ISOMERASE DOMAIN AND WD REPEAT-CONTAINING PROTEIN 1"/>
    <property type="match status" value="1"/>
</dbReference>
<gene>
    <name evidence="10" type="ORF">CQ405_04370</name>
</gene>
<evidence type="ECO:0000313" key="10">
    <source>
        <dbReference type="EMBL" id="PSM52293.1"/>
    </source>
</evidence>
<keyword evidence="11" id="KW-1185">Reference proteome</keyword>
<name>A0A2P8R1B5_9BACT</name>
<dbReference type="RefSeq" id="WP_106871013.1">
    <property type="nucleotide sequence ID" value="NZ_CP053841.1"/>
</dbReference>
<dbReference type="PROSITE" id="PS50072">
    <property type="entry name" value="CSA_PPIASE_2"/>
    <property type="match status" value="1"/>
</dbReference>
<organism evidence="10 11">
    <name type="scientific">Campylobacter blaseri</name>
    <dbReference type="NCBI Taxonomy" id="2042961"/>
    <lineage>
        <taxon>Bacteria</taxon>
        <taxon>Pseudomonadati</taxon>
        <taxon>Campylobacterota</taxon>
        <taxon>Epsilonproteobacteria</taxon>
        <taxon>Campylobacterales</taxon>
        <taxon>Campylobacteraceae</taxon>
        <taxon>Campylobacter</taxon>
    </lineage>
</organism>
<dbReference type="SUPFAM" id="SSF50891">
    <property type="entry name" value="Cyclophilin-like"/>
    <property type="match status" value="1"/>
</dbReference>
<dbReference type="Pfam" id="PF00160">
    <property type="entry name" value="Pro_isomerase"/>
    <property type="match status" value="1"/>
</dbReference>
<evidence type="ECO:0000259" key="9">
    <source>
        <dbReference type="PROSITE" id="PS50072"/>
    </source>
</evidence>
<evidence type="ECO:0000256" key="2">
    <source>
        <dbReference type="ARBA" id="ARBA00002388"/>
    </source>
</evidence>
<dbReference type="GO" id="GO:0006457">
    <property type="term" value="P:protein folding"/>
    <property type="evidence" value="ECO:0007669"/>
    <property type="project" value="InterPro"/>
</dbReference>
<comment type="function">
    <text evidence="2 8">PPIases accelerate the folding of proteins. It catalyzes the cis-trans isomerization of proline imidic peptide bonds in oligopeptides.</text>
</comment>
<dbReference type="InterPro" id="IPR044666">
    <property type="entry name" value="Cyclophilin_A-like"/>
</dbReference>
<evidence type="ECO:0000256" key="6">
    <source>
        <dbReference type="ARBA" id="ARBA00023110"/>
    </source>
</evidence>
<dbReference type="AlphaFoldDB" id="A0A2P8R1B5"/>